<feature type="region of interest" description="Disordered" evidence="9">
    <location>
        <begin position="675"/>
        <end position="698"/>
    </location>
</feature>
<comment type="catalytic activity">
    <reaction evidence="7">
        <text>L-threonyl-[protein] + ATP = O-phospho-L-threonyl-[protein] + ADP + H(+)</text>
        <dbReference type="Rhea" id="RHEA:46608"/>
        <dbReference type="Rhea" id="RHEA-COMP:11060"/>
        <dbReference type="Rhea" id="RHEA-COMP:11605"/>
        <dbReference type="ChEBI" id="CHEBI:15378"/>
        <dbReference type="ChEBI" id="CHEBI:30013"/>
        <dbReference type="ChEBI" id="CHEBI:30616"/>
        <dbReference type="ChEBI" id="CHEBI:61977"/>
        <dbReference type="ChEBI" id="CHEBI:456216"/>
        <dbReference type="EC" id="2.7.11.1"/>
    </reaction>
</comment>
<dbReference type="PANTHER" id="PTHR24356">
    <property type="entry name" value="SERINE/THREONINE-PROTEIN KINASE"/>
    <property type="match status" value="1"/>
</dbReference>
<keyword evidence="2" id="KW-0723">Serine/threonine-protein kinase</keyword>
<comment type="caution">
    <text evidence="11">The sequence shown here is derived from an EMBL/GenBank/DDBJ whole genome shotgun (WGS) entry which is preliminary data.</text>
</comment>
<dbReference type="EMBL" id="JYNV01000173">
    <property type="protein sequence ID" value="KZM24148.1"/>
    <property type="molecule type" value="Genomic_DNA"/>
</dbReference>
<protein>
    <recommendedName>
        <fullName evidence="1">non-specific serine/threonine protein kinase</fullName>
        <ecNumber evidence="1">2.7.11.1</ecNumber>
    </recommendedName>
</protein>
<dbReference type="PROSITE" id="PS00108">
    <property type="entry name" value="PROTEIN_KINASE_ST"/>
    <property type="match status" value="1"/>
</dbReference>
<dbReference type="AlphaFoldDB" id="A0A163F4T9"/>
<accession>A0A163F4T9</accession>
<keyword evidence="4" id="KW-0547">Nucleotide-binding</keyword>
<evidence type="ECO:0000259" key="10">
    <source>
        <dbReference type="PROSITE" id="PS50011"/>
    </source>
</evidence>
<evidence type="ECO:0000256" key="1">
    <source>
        <dbReference type="ARBA" id="ARBA00012513"/>
    </source>
</evidence>
<dbReference type="InterPro" id="IPR008271">
    <property type="entry name" value="Ser/Thr_kinase_AS"/>
</dbReference>
<dbReference type="Pfam" id="PF00069">
    <property type="entry name" value="Pkinase"/>
    <property type="match status" value="1"/>
</dbReference>
<evidence type="ECO:0000256" key="6">
    <source>
        <dbReference type="ARBA" id="ARBA00022840"/>
    </source>
</evidence>
<feature type="domain" description="Protein kinase" evidence="10">
    <location>
        <begin position="196"/>
        <end position="482"/>
    </location>
</feature>
<organism evidence="11 12">
    <name type="scientific">Didymella rabiei</name>
    <name type="common">Chickpea ascochyta blight fungus</name>
    <name type="synonym">Mycosphaerella rabiei</name>
    <dbReference type="NCBI Taxonomy" id="5454"/>
    <lineage>
        <taxon>Eukaryota</taxon>
        <taxon>Fungi</taxon>
        <taxon>Dikarya</taxon>
        <taxon>Ascomycota</taxon>
        <taxon>Pezizomycotina</taxon>
        <taxon>Dothideomycetes</taxon>
        <taxon>Pleosporomycetidae</taxon>
        <taxon>Pleosporales</taxon>
        <taxon>Pleosporineae</taxon>
        <taxon>Didymellaceae</taxon>
        <taxon>Ascochyta</taxon>
    </lineage>
</organism>
<keyword evidence="5" id="KW-0418">Kinase</keyword>
<evidence type="ECO:0000256" key="3">
    <source>
        <dbReference type="ARBA" id="ARBA00022679"/>
    </source>
</evidence>
<feature type="compositionally biased region" description="Polar residues" evidence="9">
    <location>
        <begin position="682"/>
        <end position="698"/>
    </location>
</feature>
<proteinExistence type="predicted"/>
<reference evidence="11 12" key="1">
    <citation type="journal article" date="2016" name="Sci. Rep.">
        <title>Draft genome sequencing and secretome analysis of fungal phytopathogen Ascochyta rabiei provides insight into the necrotrophic effector repertoire.</title>
        <authorList>
            <person name="Verma S."/>
            <person name="Gazara R.K."/>
            <person name="Nizam S."/>
            <person name="Parween S."/>
            <person name="Chattopadhyay D."/>
            <person name="Verma P.K."/>
        </authorList>
    </citation>
    <scope>NUCLEOTIDE SEQUENCE [LARGE SCALE GENOMIC DNA]</scope>
    <source>
        <strain evidence="11 12">ArDII</strain>
    </source>
</reference>
<evidence type="ECO:0000256" key="7">
    <source>
        <dbReference type="ARBA" id="ARBA00047899"/>
    </source>
</evidence>
<name>A0A163F4T9_DIDRA</name>
<dbReference type="InterPro" id="IPR017441">
    <property type="entry name" value="Protein_kinase_ATP_BS"/>
</dbReference>
<evidence type="ECO:0000256" key="8">
    <source>
        <dbReference type="ARBA" id="ARBA00048679"/>
    </source>
</evidence>
<dbReference type="STRING" id="5454.A0A163F4T9"/>
<keyword evidence="6" id="KW-0067">ATP-binding</keyword>
<feature type="region of interest" description="Disordered" evidence="9">
    <location>
        <begin position="1"/>
        <end position="21"/>
    </location>
</feature>
<dbReference type="SMART" id="SM00220">
    <property type="entry name" value="S_TKc"/>
    <property type="match status" value="1"/>
</dbReference>
<dbReference type="PANTHER" id="PTHR24356:SF1">
    <property type="entry name" value="SERINE_THREONINE-PROTEIN KINASE GREATWALL"/>
    <property type="match status" value="1"/>
</dbReference>
<dbReference type="Gene3D" id="3.30.200.20">
    <property type="entry name" value="Phosphorylase Kinase, domain 1"/>
    <property type="match status" value="1"/>
</dbReference>
<evidence type="ECO:0000256" key="4">
    <source>
        <dbReference type="ARBA" id="ARBA00022741"/>
    </source>
</evidence>
<dbReference type="CDD" id="cd00180">
    <property type="entry name" value="PKc"/>
    <property type="match status" value="1"/>
</dbReference>
<dbReference type="InterPro" id="IPR050236">
    <property type="entry name" value="Ser_Thr_kinase_AGC"/>
</dbReference>
<gene>
    <name evidence="11" type="ORF">ST47_g4695</name>
</gene>
<keyword evidence="12" id="KW-1185">Reference proteome</keyword>
<dbReference type="EC" id="2.7.11.1" evidence="1"/>
<sequence length="755" mass="85495">MAARTPVDPDDHDFSSYTADPVTATDDDGPLCRGLGINNFNCTSFDAISSDIDLQIFEYDAGNNSYSERVVDAQDLTDWGSLMETAFTADYLSESDLGLITRCITKLAFPHSWCSNPRLYCILHKMRRLDLFDKILNFGVTDLWLPLHKRMLRKWLTDDKDTRSFVRCQELCLAHDIPENLEGRHFSLTDVDELDLSRVKFLGAGGFGEVYHVKSQRNGHHYACKTMSRPVRYESHLDLMRNFKREIFGMRRVQHQHCVNLVASCTDMDSVTLLSSPVADMDLSALLNSTLDAHSNKVLRRAVGCITSALTYLHHLSIRHDDLKPNNILIHGANILLTDFGFCLDSSESGVTTTAGPPMHSTKRYSAPEVFSYAPRSRLTDIWSLGCVLFDIVSVLQGFSLDTMQAFWLSNGTKYDSYAENPEATAAWFNKVTRRHVALEDLWLISFIETTLLEPDRLSRPAAVQIFERLKDATPSSGQPAWTGACCSTSYKTSNHSVRLANDDAEALSQLHAGSPNRRSLTLDRYGAEPCRVVIFVDIGLHVPVFKQGWDLQDIKQILYEPQDFLHLVTTVRCLLIRNSFIWTRDSAEWSQVSYEELTKSMYISCPSRVDSETTRLRLRLGSEAPRSFTVEFILLKLQLERRPGHGLPFLAMTFDSVEPESTTYRQASDFATKNDYHRTEQPTINTEPKHGSSSQSQTLNIQLRTLPIDPIPVDKSNMVDPNHYMEWIQANHGAKAYRRRSALDHKASLRGNPT</sequence>
<dbReference type="GO" id="GO:0005524">
    <property type="term" value="F:ATP binding"/>
    <property type="evidence" value="ECO:0007669"/>
    <property type="project" value="UniProtKB-UniRule"/>
</dbReference>
<evidence type="ECO:0000256" key="9">
    <source>
        <dbReference type="SAM" id="MobiDB-lite"/>
    </source>
</evidence>
<dbReference type="PROSITE" id="PS00107">
    <property type="entry name" value="PROTEIN_KINASE_ATP"/>
    <property type="match status" value="1"/>
</dbReference>
<evidence type="ECO:0000256" key="2">
    <source>
        <dbReference type="ARBA" id="ARBA00022527"/>
    </source>
</evidence>
<comment type="catalytic activity">
    <reaction evidence="8">
        <text>L-seryl-[protein] + ATP = O-phospho-L-seryl-[protein] + ADP + H(+)</text>
        <dbReference type="Rhea" id="RHEA:17989"/>
        <dbReference type="Rhea" id="RHEA-COMP:9863"/>
        <dbReference type="Rhea" id="RHEA-COMP:11604"/>
        <dbReference type="ChEBI" id="CHEBI:15378"/>
        <dbReference type="ChEBI" id="CHEBI:29999"/>
        <dbReference type="ChEBI" id="CHEBI:30616"/>
        <dbReference type="ChEBI" id="CHEBI:83421"/>
        <dbReference type="ChEBI" id="CHEBI:456216"/>
        <dbReference type="EC" id="2.7.11.1"/>
    </reaction>
</comment>
<dbReference type="OrthoDB" id="4062651at2759"/>
<evidence type="ECO:0000313" key="11">
    <source>
        <dbReference type="EMBL" id="KZM24148.1"/>
    </source>
</evidence>
<evidence type="ECO:0000313" key="12">
    <source>
        <dbReference type="Proteomes" id="UP000076837"/>
    </source>
</evidence>
<dbReference type="InterPro" id="IPR011009">
    <property type="entry name" value="Kinase-like_dom_sf"/>
</dbReference>
<dbReference type="PROSITE" id="PS50011">
    <property type="entry name" value="PROTEIN_KINASE_DOM"/>
    <property type="match status" value="1"/>
</dbReference>
<dbReference type="InterPro" id="IPR000719">
    <property type="entry name" value="Prot_kinase_dom"/>
</dbReference>
<dbReference type="Gene3D" id="1.10.510.10">
    <property type="entry name" value="Transferase(Phosphotransferase) domain 1"/>
    <property type="match status" value="1"/>
</dbReference>
<dbReference type="GO" id="GO:0004674">
    <property type="term" value="F:protein serine/threonine kinase activity"/>
    <property type="evidence" value="ECO:0007669"/>
    <property type="project" value="UniProtKB-KW"/>
</dbReference>
<dbReference type="SUPFAM" id="SSF56112">
    <property type="entry name" value="Protein kinase-like (PK-like)"/>
    <property type="match status" value="1"/>
</dbReference>
<keyword evidence="3" id="KW-0808">Transferase</keyword>
<evidence type="ECO:0000256" key="5">
    <source>
        <dbReference type="ARBA" id="ARBA00022777"/>
    </source>
</evidence>
<dbReference type="Proteomes" id="UP000076837">
    <property type="component" value="Unassembled WGS sequence"/>
</dbReference>